<feature type="signal peptide" evidence="1">
    <location>
        <begin position="1"/>
        <end position="35"/>
    </location>
</feature>
<comment type="caution">
    <text evidence="2">The sequence shown here is derived from an EMBL/GenBank/DDBJ whole genome shotgun (WGS) entry which is preliminary data.</text>
</comment>
<evidence type="ECO:0000313" key="3">
    <source>
        <dbReference type="Proteomes" id="UP000630086"/>
    </source>
</evidence>
<evidence type="ECO:0000313" key="2">
    <source>
        <dbReference type="EMBL" id="GFP12764.1"/>
    </source>
</evidence>
<reference evidence="2" key="1">
    <citation type="submission" date="2020-07" db="EMBL/GenBank/DDBJ databases">
        <title>Draft genome sequence of Lactobacillus helveticus strain JCM 1062.</title>
        <authorList>
            <person name="Endo A."/>
            <person name="Maeno S."/>
            <person name="Kido Y."/>
        </authorList>
    </citation>
    <scope>NUCLEOTIDE SEQUENCE</scope>
    <source>
        <strain evidence="2">JCM 1062</strain>
    </source>
</reference>
<accession>A0AAV4E6F9</accession>
<dbReference type="RefSeq" id="WP_020829051.1">
    <property type="nucleotide sequence ID" value="NZ_AP023028.1"/>
</dbReference>
<feature type="chain" id="PRO_5043607339" description="Surface layer protein A domain-containing protein" evidence="1">
    <location>
        <begin position="36"/>
        <end position="274"/>
    </location>
</feature>
<organism evidence="2 3">
    <name type="scientific">Lactobacillus helveticus</name>
    <name type="common">Lactobacillus suntoryeus</name>
    <dbReference type="NCBI Taxonomy" id="1587"/>
    <lineage>
        <taxon>Bacteria</taxon>
        <taxon>Bacillati</taxon>
        <taxon>Bacillota</taxon>
        <taxon>Bacilli</taxon>
        <taxon>Lactobacillales</taxon>
        <taxon>Lactobacillaceae</taxon>
        <taxon>Lactobacillus</taxon>
    </lineage>
</organism>
<dbReference type="EMBL" id="BLYV01000131">
    <property type="protein sequence ID" value="GFP12764.1"/>
    <property type="molecule type" value="Genomic_DNA"/>
</dbReference>
<proteinExistence type="predicted"/>
<dbReference type="AlphaFoldDB" id="A0AAV4E6F9"/>
<name>A0AAV4E6F9_LACHE</name>
<dbReference type="Proteomes" id="UP000630086">
    <property type="component" value="Unassembled WGS sequence"/>
</dbReference>
<evidence type="ECO:0000256" key="1">
    <source>
        <dbReference type="SAM" id="SignalP"/>
    </source>
</evidence>
<sequence length="274" mass="30992">MKKAKILSLAAVALLAVAPVATTVTSLSTVQVAQAAELTPDQLMQSYYDSYDGNDRVIKLNKKTPFLSAYNGQTVASLKRKGISDVTSNYGHVSKLDSLSVYKAFDNGRPDFGKRIKEDQKLNQNENYVAALRFKLNSVKPYVNDDGYDEDEYTYFSQEHHDFDEDLTSDYTFVGWGIDDDSPITLLVPVHVNPAPAETPVHVNPAPAETYASIKARRNHKVRTYTSSGKFSRHYVYGKRTYRVNSKKKIKHRGTCYKLYGKNQWIPAKYLDLR</sequence>
<protein>
    <recommendedName>
        <fullName evidence="4">Surface layer protein A domain-containing protein</fullName>
    </recommendedName>
</protein>
<gene>
    <name evidence="2" type="ORF">LHEJCM1062_06360</name>
</gene>
<evidence type="ECO:0008006" key="4">
    <source>
        <dbReference type="Google" id="ProtNLM"/>
    </source>
</evidence>
<keyword evidence="1" id="KW-0732">Signal</keyword>